<dbReference type="RefSeq" id="WP_073495632.1">
    <property type="nucleotide sequence ID" value="NZ_FRBI01000004.1"/>
</dbReference>
<name>A0A1M7AD18_9ACTN</name>
<organism evidence="2 3">
    <name type="scientific">Actinacidiphila paucisporea</name>
    <dbReference type="NCBI Taxonomy" id="310782"/>
    <lineage>
        <taxon>Bacteria</taxon>
        <taxon>Bacillati</taxon>
        <taxon>Actinomycetota</taxon>
        <taxon>Actinomycetes</taxon>
        <taxon>Kitasatosporales</taxon>
        <taxon>Streptomycetaceae</taxon>
        <taxon>Actinacidiphila</taxon>
    </lineage>
</organism>
<dbReference type="AlphaFoldDB" id="A0A1M7AD18"/>
<accession>A0A1M7AD18</accession>
<evidence type="ECO:0000256" key="1">
    <source>
        <dbReference type="SAM" id="MobiDB-lite"/>
    </source>
</evidence>
<feature type="region of interest" description="Disordered" evidence="1">
    <location>
        <begin position="1"/>
        <end position="25"/>
    </location>
</feature>
<keyword evidence="3" id="KW-1185">Reference proteome</keyword>
<dbReference type="Proteomes" id="UP000184111">
    <property type="component" value="Unassembled WGS sequence"/>
</dbReference>
<proteinExistence type="predicted"/>
<dbReference type="EMBL" id="FRBI01000004">
    <property type="protein sequence ID" value="SHL40594.1"/>
    <property type="molecule type" value="Genomic_DNA"/>
</dbReference>
<dbReference type="OrthoDB" id="4231150at2"/>
<sequence>MSELMRPQDTAGVPAGHERISGPANVRNEAEFFDARARADEEAVEEARVHHEGLAARVVASGESVHELLERLRRRTIPNRAELRLLADAFAKHNEATEVTARRALERHPGAVEAVQEDRAEGERLLQMLSYLIAGELPETTYGLTVSGTLAAIDQYVGHERRDLVPAIDRELSPIENARLARSFPA</sequence>
<evidence type="ECO:0000313" key="3">
    <source>
        <dbReference type="Proteomes" id="UP000184111"/>
    </source>
</evidence>
<gene>
    <name evidence="2" type="ORF">SAMN05216499_10460</name>
</gene>
<reference evidence="2 3" key="1">
    <citation type="submission" date="2016-11" db="EMBL/GenBank/DDBJ databases">
        <authorList>
            <person name="Jaros S."/>
            <person name="Januszkiewicz K."/>
            <person name="Wedrychowicz H."/>
        </authorList>
    </citation>
    <scope>NUCLEOTIDE SEQUENCE [LARGE SCALE GENOMIC DNA]</scope>
    <source>
        <strain evidence="2 3">CGMCC 4.2025</strain>
    </source>
</reference>
<evidence type="ECO:0000313" key="2">
    <source>
        <dbReference type="EMBL" id="SHL40594.1"/>
    </source>
</evidence>
<protein>
    <submittedName>
        <fullName evidence="2">Uncharacterized protein</fullName>
    </submittedName>
</protein>